<dbReference type="EMBL" id="CAFBON010000080">
    <property type="protein sequence ID" value="CAB4987022.1"/>
    <property type="molecule type" value="Genomic_DNA"/>
</dbReference>
<organism evidence="3">
    <name type="scientific">freshwater metagenome</name>
    <dbReference type="NCBI Taxonomy" id="449393"/>
    <lineage>
        <taxon>unclassified sequences</taxon>
        <taxon>metagenomes</taxon>
        <taxon>ecological metagenomes</taxon>
    </lineage>
</organism>
<evidence type="ECO:0000313" key="4">
    <source>
        <dbReference type="EMBL" id="CAB4987022.1"/>
    </source>
</evidence>
<evidence type="ECO:0000256" key="2">
    <source>
        <dbReference type="SAM" id="Phobius"/>
    </source>
</evidence>
<proteinExistence type="predicted"/>
<name>A0A6J6YXD3_9ZZZZ</name>
<evidence type="ECO:0000256" key="1">
    <source>
        <dbReference type="SAM" id="MobiDB-lite"/>
    </source>
</evidence>
<gene>
    <name evidence="3" type="ORF">UFOPK3001_01705</name>
    <name evidence="4" type="ORF">UFOPK3954_00917</name>
</gene>
<dbReference type="EMBL" id="CAFAAJ010000120">
    <property type="protein sequence ID" value="CAB4813245.1"/>
    <property type="molecule type" value="Genomic_DNA"/>
</dbReference>
<dbReference type="SUPFAM" id="SSF52833">
    <property type="entry name" value="Thioredoxin-like"/>
    <property type="match status" value="1"/>
</dbReference>
<accession>A0A6J6YXD3</accession>
<keyword evidence="2" id="KW-1133">Transmembrane helix</keyword>
<sequence length="222" mass="23063">MTTSPKSPPSGVPEPSSGGNQRRILFVALGTVIAAVIAVVVVVSTGGSSTPKLITLLQVQPVRITGEPLPTPEAGASDNSLGKSVPRIDGKTFGSRSISIKPGKPTLVVAINRADADVQAEVEALVQWHHAYLTPEALNVITLVTGPDRDGAADPVSSWLVREEWPFPVLVDDAASSAAAALGFLATPAFLIVGTDGIVRFRALGALPIDRLVLELKNQLGL</sequence>
<protein>
    <submittedName>
        <fullName evidence="3">Unannotated protein</fullName>
    </submittedName>
</protein>
<feature type="region of interest" description="Disordered" evidence="1">
    <location>
        <begin position="68"/>
        <end position="87"/>
    </location>
</feature>
<feature type="transmembrane region" description="Helical" evidence="2">
    <location>
        <begin position="24"/>
        <end position="43"/>
    </location>
</feature>
<keyword evidence="2" id="KW-0472">Membrane</keyword>
<dbReference type="Gene3D" id="3.40.30.10">
    <property type="entry name" value="Glutaredoxin"/>
    <property type="match status" value="1"/>
</dbReference>
<keyword evidence="2" id="KW-0812">Transmembrane</keyword>
<reference evidence="3" key="1">
    <citation type="submission" date="2020-05" db="EMBL/GenBank/DDBJ databases">
        <authorList>
            <person name="Chiriac C."/>
            <person name="Salcher M."/>
            <person name="Ghai R."/>
            <person name="Kavagutti S V."/>
        </authorList>
    </citation>
    <scope>NUCLEOTIDE SEQUENCE</scope>
</reference>
<dbReference type="InterPro" id="IPR036249">
    <property type="entry name" value="Thioredoxin-like_sf"/>
</dbReference>
<dbReference type="AlphaFoldDB" id="A0A6J6YXD3"/>
<evidence type="ECO:0000313" key="3">
    <source>
        <dbReference type="EMBL" id="CAB4813245.1"/>
    </source>
</evidence>